<dbReference type="Proteomes" id="UP000323506">
    <property type="component" value="Chromosome A13"/>
</dbReference>
<dbReference type="AlphaFoldDB" id="A0A5D2E024"/>
<gene>
    <name evidence="1" type="ORF">ES288_A13G144600v1</name>
</gene>
<sequence>MKPKFNQIKYSRTNFFEEKGNDTCTDKGPIELAVELNTKLLDSSKHSTITFKNQERPNIAKPTEAGILVGRGKEVLVSKGRESRTKGGIARNSGVISKIIRERKGNFKNSRSVRVSLSD</sequence>
<protein>
    <submittedName>
        <fullName evidence="1">Uncharacterized protein</fullName>
    </submittedName>
</protein>
<dbReference type="EMBL" id="CM017700">
    <property type="protein sequence ID" value="TYG86579.1"/>
    <property type="molecule type" value="Genomic_DNA"/>
</dbReference>
<proteinExistence type="predicted"/>
<reference evidence="1 2" key="1">
    <citation type="submission" date="2019-06" db="EMBL/GenBank/DDBJ databases">
        <title>WGS assembly of Gossypium darwinii.</title>
        <authorList>
            <person name="Chen Z.J."/>
            <person name="Sreedasyam A."/>
            <person name="Ando A."/>
            <person name="Song Q."/>
            <person name="De L."/>
            <person name="Hulse-Kemp A."/>
            <person name="Ding M."/>
            <person name="Ye W."/>
            <person name="Kirkbride R."/>
            <person name="Jenkins J."/>
            <person name="Plott C."/>
            <person name="Lovell J."/>
            <person name="Lin Y.-M."/>
            <person name="Vaughn R."/>
            <person name="Liu B."/>
            <person name="Li W."/>
            <person name="Simpson S."/>
            <person name="Scheffler B."/>
            <person name="Saski C."/>
            <person name="Grover C."/>
            <person name="Hu G."/>
            <person name="Conover J."/>
            <person name="Carlson J."/>
            <person name="Shu S."/>
            <person name="Boston L."/>
            <person name="Williams M."/>
            <person name="Peterson D."/>
            <person name="Mcgee K."/>
            <person name="Jones D."/>
            <person name="Wendel J."/>
            <person name="Stelly D."/>
            <person name="Grimwood J."/>
            <person name="Schmutz J."/>
        </authorList>
    </citation>
    <scope>NUCLEOTIDE SEQUENCE [LARGE SCALE GENOMIC DNA]</scope>
    <source>
        <strain evidence="1">1808015.09</strain>
    </source>
</reference>
<organism evidence="1 2">
    <name type="scientific">Gossypium darwinii</name>
    <name type="common">Darwin's cotton</name>
    <name type="synonym">Gossypium barbadense var. darwinii</name>
    <dbReference type="NCBI Taxonomy" id="34276"/>
    <lineage>
        <taxon>Eukaryota</taxon>
        <taxon>Viridiplantae</taxon>
        <taxon>Streptophyta</taxon>
        <taxon>Embryophyta</taxon>
        <taxon>Tracheophyta</taxon>
        <taxon>Spermatophyta</taxon>
        <taxon>Magnoliopsida</taxon>
        <taxon>eudicotyledons</taxon>
        <taxon>Gunneridae</taxon>
        <taxon>Pentapetalae</taxon>
        <taxon>rosids</taxon>
        <taxon>malvids</taxon>
        <taxon>Malvales</taxon>
        <taxon>Malvaceae</taxon>
        <taxon>Malvoideae</taxon>
        <taxon>Gossypium</taxon>
    </lineage>
</organism>
<name>A0A5D2E024_GOSDA</name>
<accession>A0A5D2E024</accession>
<evidence type="ECO:0000313" key="2">
    <source>
        <dbReference type="Proteomes" id="UP000323506"/>
    </source>
</evidence>
<keyword evidence="2" id="KW-1185">Reference proteome</keyword>
<evidence type="ECO:0000313" key="1">
    <source>
        <dbReference type="EMBL" id="TYG86579.1"/>
    </source>
</evidence>